<evidence type="ECO:0000256" key="1">
    <source>
        <dbReference type="SAM" id="Phobius"/>
    </source>
</evidence>
<dbReference type="VEuPathDB" id="VectorBase:GAUT018021"/>
<reference evidence="2" key="1">
    <citation type="submission" date="2020-05" db="UniProtKB">
        <authorList>
            <consortium name="EnsemblMetazoa"/>
        </authorList>
    </citation>
    <scope>IDENTIFICATION</scope>
    <source>
        <strain evidence="2">TTRI</strain>
    </source>
</reference>
<name>A0A1A9UWF7_GLOAU</name>
<dbReference type="Proteomes" id="UP000078200">
    <property type="component" value="Unassembled WGS sequence"/>
</dbReference>
<feature type="transmembrane region" description="Helical" evidence="1">
    <location>
        <begin position="93"/>
        <end position="113"/>
    </location>
</feature>
<proteinExistence type="predicted"/>
<evidence type="ECO:0000313" key="3">
    <source>
        <dbReference type="Proteomes" id="UP000078200"/>
    </source>
</evidence>
<keyword evidence="1" id="KW-0472">Membrane</keyword>
<accession>A0A1A9UWF7</accession>
<protein>
    <submittedName>
        <fullName evidence="2">Uncharacterized protein</fullName>
    </submittedName>
</protein>
<sequence length="130" mass="15563">MYFITKIPVSRLYRYKIAKTTKIKGKQNSKQENANYMYLRQHQQTARRILRYMLTYNKLLVNICGEEALDERNFRQLNPVLDWSPRLDGTMVLLWRFIDLLGFVVIMGLTGNIRINWFQFTTYTITDSLN</sequence>
<organism evidence="2 3">
    <name type="scientific">Glossina austeni</name>
    <name type="common">Savannah tsetse fly</name>
    <dbReference type="NCBI Taxonomy" id="7395"/>
    <lineage>
        <taxon>Eukaryota</taxon>
        <taxon>Metazoa</taxon>
        <taxon>Ecdysozoa</taxon>
        <taxon>Arthropoda</taxon>
        <taxon>Hexapoda</taxon>
        <taxon>Insecta</taxon>
        <taxon>Pterygota</taxon>
        <taxon>Neoptera</taxon>
        <taxon>Endopterygota</taxon>
        <taxon>Diptera</taxon>
        <taxon>Brachycera</taxon>
        <taxon>Muscomorpha</taxon>
        <taxon>Hippoboscoidea</taxon>
        <taxon>Glossinidae</taxon>
        <taxon>Glossina</taxon>
    </lineage>
</organism>
<dbReference type="AlphaFoldDB" id="A0A1A9UWF7"/>
<keyword evidence="1" id="KW-1133">Transmembrane helix</keyword>
<keyword evidence="3" id="KW-1185">Reference proteome</keyword>
<dbReference type="EnsemblMetazoa" id="GAUT018021-RA">
    <property type="protein sequence ID" value="GAUT018021-PA"/>
    <property type="gene ID" value="GAUT018021"/>
</dbReference>
<keyword evidence="1" id="KW-0812">Transmembrane</keyword>
<evidence type="ECO:0000313" key="2">
    <source>
        <dbReference type="EnsemblMetazoa" id="GAUT018021-PA"/>
    </source>
</evidence>